<dbReference type="EC" id="3.4.19.13" evidence="7"/>
<dbReference type="EC" id="2.3.2.2" evidence="7"/>
<dbReference type="InterPro" id="IPR043138">
    <property type="entry name" value="GGT_lsub"/>
</dbReference>
<evidence type="ECO:0000313" key="10">
    <source>
        <dbReference type="EMBL" id="TDU31545.1"/>
    </source>
</evidence>
<feature type="binding site" evidence="6">
    <location>
        <position position="95"/>
    </location>
    <ligand>
        <name>L-glutamate</name>
        <dbReference type="ChEBI" id="CHEBI:29985"/>
    </ligand>
</feature>
<comment type="subunit">
    <text evidence="7">This enzyme consists of two polypeptide chains, which are synthesized in precursor form from a single polypeptide.</text>
</comment>
<reference evidence="10 11" key="1">
    <citation type="submission" date="2019-03" db="EMBL/GenBank/DDBJ databases">
        <title>Genomic Encyclopedia of Type Strains, Phase IV (KMG-IV): sequencing the most valuable type-strain genomes for metagenomic binning, comparative biology and taxonomic classification.</title>
        <authorList>
            <person name="Goeker M."/>
        </authorList>
    </citation>
    <scope>NUCLEOTIDE SEQUENCE [LARGE SCALE GENOMIC DNA]</scope>
    <source>
        <strain evidence="10 11">DSM 26377</strain>
    </source>
</reference>
<evidence type="ECO:0000256" key="3">
    <source>
        <dbReference type="ARBA" id="ARBA00023315"/>
    </source>
</evidence>
<comment type="caution">
    <text evidence="10">The sequence shown here is derived from an EMBL/GenBank/DDBJ whole genome shotgun (WGS) entry which is preliminary data.</text>
</comment>
<dbReference type="InterPro" id="IPR000101">
    <property type="entry name" value="GGT_peptidase"/>
</dbReference>
<feature type="binding site" evidence="6">
    <location>
        <begin position="437"/>
        <end position="438"/>
    </location>
    <ligand>
        <name>L-glutamate</name>
        <dbReference type="ChEBI" id="CHEBI:29985"/>
    </ligand>
</feature>
<dbReference type="NCBIfam" id="TIGR00066">
    <property type="entry name" value="g_glut_trans"/>
    <property type="match status" value="1"/>
</dbReference>
<sequence length="560" mass="57823">MRPLFSQSLVSLSLLFFAAFANAAKPGSNAVASAHPLATEAGLEMLAAGGNAFDAAVAVSSTLAVVEPTGSGLGGGGFWLLHRAEDGMEVFVDGRETAPSAARENMYLDAKGNAVDKLSRDGSLAAGIPGEPAALAHLSRRYGKLPLAQALAPAIRAAKAGFICDEKLADAFAGQWGRLAGEGQRVFAIEGRAPRKGDRILQPDLARTLERIAQSGAPGFYEGETAAALIAGVVAGGGIWTADDLRHYRVVERPPTVSYFRGLRVVSAPPPSAGGIALGTTLGQLEALGWSAKAGVQSKHLLIESLRRAYRDRAAFLGDPDFVSVPTWSLLSTGYARSLAATIDPKKATPSASLPPAQPPPQGPQTTHFSVLDADGNRVAATLSINLPFGSGAMAAGTGVLLNDEMDDFSASVTASNAYGLIGSVPNRVQPGKRPLSSMSPTFVEGPRGLLVLGTPGGSRIITMVLLGMLAWDSGADAASIVALPRFHHQYLPDVVQFEPGAFSAEEQGQLAAMGHTLKLLGSTYGNLQAVTWDPVSGKVDAASDPRGVGAARVVAAPAR</sequence>
<dbReference type="GO" id="GO:0103068">
    <property type="term" value="F:leukotriene C4 gamma-glutamyl transferase activity"/>
    <property type="evidence" value="ECO:0007669"/>
    <property type="project" value="UniProtKB-EC"/>
</dbReference>
<dbReference type="AlphaFoldDB" id="A0A4S3K5C4"/>
<dbReference type="InterPro" id="IPR043137">
    <property type="entry name" value="GGT_ssub_C"/>
</dbReference>
<feature type="active site" description="Nucleophile" evidence="5">
    <location>
        <position position="366"/>
    </location>
</feature>
<accession>A0A4S3K5C4</accession>
<evidence type="ECO:0000256" key="9">
    <source>
        <dbReference type="SAM" id="SignalP"/>
    </source>
</evidence>
<evidence type="ECO:0000313" key="11">
    <source>
        <dbReference type="Proteomes" id="UP000295341"/>
    </source>
</evidence>
<protein>
    <recommendedName>
        <fullName evidence="7">Glutathione hydrolase proenzyme</fullName>
        <ecNumber evidence="7">2.3.2.2</ecNumber>
        <ecNumber evidence="7">3.4.19.13</ecNumber>
    </recommendedName>
    <component>
        <recommendedName>
            <fullName evidence="7">Glutathione hydrolase large chain</fullName>
        </recommendedName>
    </component>
    <component>
        <recommendedName>
            <fullName evidence="7">Glutathione hydrolase small chain</fullName>
        </recommendedName>
    </component>
</protein>
<comment type="pathway">
    <text evidence="7">Sulfur metabolism; glutathione metabolism.</text>
</comment>
<dbReference type="InterPro" id="IPR051792">
    <property type="entry name" value="GGT_bact"/>
</dbReference>
<dbReference type="SUPFAM" id="SSF56235">
    <property type="entry name" value="N-terminal nucleophile aminohydrolases (Ntn hydrolases)"/>
    <property type="match status" value="1"/>
</dbReference>
<feature type="binding site" evidence="6">
    <location>
        <position position="458"/>
    </location>
    <ligand>
        <name>L-glutamate</name>
        <dbReference type="ChEBI" id="CHEBI:29985"/>
    </ligand>
</feature>
<keyword evidence="3 7" id="KW-0012">Acyltransferase</keyword>
<proteinExistence type="inferred from homology"/>
<dbReference type="UniPathway" id="UPA00204"/>
<dbReference type="PANTHER" id="PTHR43199:SF6">
    <property type="entry name" value="GLUTATHIONE HYDROLASE PROENZYME"/>
    <property type="match status" value="1"/>
</dbReference>
<feature type="signal peptide" evidence="9">
    <location>
        <begin position="1"/>
        <end position="23"/>
    </location>
</feature>
<evidence type="ECO:0000256" key="2">
    <source>
        <dbReference type="ARBA" id="ARBA00001089"/>
    </source>
</evidence>
<comment type="similarity">
    <text evidence="7">Belongs to the gamma-glutamyltransferase family.</text>
</comment>
<dbReference type="Proteomes" id="UP000295341">
    <property type="component" value="Unassembled WGS sequence"/>
</dbReference>
<evidence type="ECO:0000256" key="4">
    <source>
        <dbReference type="ARBA" id="ARBA00047417"/>
    </source>
</evidence>
<dbReference type="InterPro" id="IPR029055">
    <property type="entry name" value="Ntn_hydrolases_N"/>
</dbReference>
<keyword evidence="9" id="KW-0732">Signal</keyword>
<dbReference type="PRINTS" id="PR01210">
    <property type="entry name" value="GGTRANSPTASE"/>
</dbReference>
<dbReference type="GO" id="GO:0036374">
    <property type="term" value="F:glutathione hydrolase activity"/>
    <property type="evidence" value="ECO:0007669"/>
    <property type="project" value="UniProtKB-UniRule"/>
</dbReference>
<dbReference type="PANTHER" id="PTHR43199">
    <property type="entry name" value="GLUTATHIONE HYDROLASE"/>
    <property type="match status" value="1"/>
</dbReference>
<dbReference type="OrthoDB" id="5297205at2"/>
<feature type="binding site" evidence="6">
    <location>
        <position position="408"/>
    </location>
    <ligand>
        <name>L-glutamate</name>
        <dbReference type="ChEBI" id="CHEBI:29985"/>
    </ligand>
</feature>
<name>A0A4S3K5C4_9GAMM</name>
<evidence type="ECO:0000256" key="8">
    <source>
        <dbReference type="SAM" id="MobiDB-lite"/>
    </source>
</evidence>
<dbReference type="GO" id="GO:0006750">
    <property type="term" value="P:glutathione biosynthetic process"/>
    <property type="evidence" value="ECO:0007669"/>
    <property type="project" value="UniProtKB-KW"/>
</dbReference>
<keyword evidence="7 10" id="KW-0378">Hydrolase</keyword>
<keyword evidence="7" id="KW-0317">Glutathione biosynthesis</keyword>
<comment type="PTM">
    <text evidence="7">Cleaved by autocatalysis into a large and a small subunit.</text>
</comment>
<gene>
    <name evidence="10" type="ORF">DFR24_0915</name>
</gene>
<keyword evidence="7" id="KW-0865">Zymogen</keyword>
<organism evidence="10 11">
    <name type="scientific">Panacagrimonas perspica</name>
    <dbReference type="NCBI Taxonomy" id="381431"/>
    <lineage>
        <taxon>Bacteria</taxon>
        <taxon>Pseudomonadati</taxon>
        <taxon>Pseudomonadota</taxon>
        <taxon>Gammaproteobacteria</taxon>
        <taxon>Nevskiales</taxon>
        <taxon>Nevskiaceae</taxon>
        <taxon>Panacagrimonas</taxon>
    </lineage>
</organism>
<evidence type="ECO:0000256" key="6">
    <source>
        <dbReference type="PIRSR" id="PIRSR600101-2"/>
    </source>
</evidence>
<evidence type="ECO:0000256" key="5">
    <source>
        <dbReference type="PIRSR" id="PIRSR600101-1"/>
    </source>
</evidence>
<dbReference type="EMBL" id="SOBT01000008">
    <property type="protein sequence ID" value="TDU31545.1"/>
    <property type="molecule type" value="Genomic_DNA"/>
</dbReference>
<comment type="catalytic activity">
    <reaction evidence="4 7">
        <text>an N-terminal (5-L-glutamyl)-[peptide] + an alpha-amino acid = 5-L-glutamyl amino acid + an N-terminal L-alpha-aminoacyl-[peptide]</text>
        <dbReference type="Rhea" id="RHEA:23904"/>
        <dbReference type="Rhea" id="RHEA-COMP:9780"/>
        <dbReference type="Rhea" id="RHEA-COMP:9795"/>
        <dbReference type="ChEBI" id="CHEBI:77644"/>
        <dbReference type="ChEBI" id="CHEBI:78597"/>
        <dbReference type="ChEBI" id="CHEBI:78599"/>
        <dbReference type="ChEBI" id="CHEBI:78608"/>
        <dbReference type="EC" id="2.3.2.2"/>
    </reaction>
</comment>
<evidence type="ECO:0000256" key="1">
    <source>
        <dbReference type="ARBA" id="ARBA00001049"/>
    </source>
</evidence>
<keyword evidence="7" id="KW-0808">Transferase</keyword>
<feature type="region of interest" description="Disordered" evidence="8">
    <location>
        <begin position="346"/>
        <end position="367"/>
    </location>
</feature>
<comment type="catalytic activity">
    <reaction evidence="1 7">
        <text>an S-substituted glutathione + H2O = an S-substituted L-cysteinylglycine + L-glutamate</text>
        <dbReference type="Rhea" id="RHEA:59468"/>
        <dbReference type="ChEBI" id="CHEBI:15377"/>
        <dbReference type="ChEBI" id="CHEBI:29985"/>
        <dbReference type="ChEBI" id="CHEBI:90779"/>
        <dbReference type="ChEBI" id="CHEBI:143103"/>
        <dbReference type="EC" id="3.4.19.13"/>
    </reaction>
</comment>
<keyword evidence="11" id="KW-1185">Reference proteome</keyword>
<dbReference type="RefSeq" id="WP_133880119.1">
    <property type="nucleotide sequence ID" value="NZ_MWIN01000012.1"/>
</dbReference>
<dbReference type="Pfam" id="PF01019">
    <property type="entry name" value="G_glu_transpept"/>
    <property type="match status" value="1"/>
</dbReference>
<dbReference type="GO" id="GO:0006751">
    <property type="term" value="P:glutathione catabolic process"/>
    <property type="evidence" value="ECO:0007669"/>
    <property type="project" value="UniProtKB-UniRule"/>
</dbReference>
<comment type="catalytic activity">
    <reaction evidence="2 7">
        <text>glutathione + H2O = L-cysteinylglycine + L-glutamate</text>
        <dbReference type="Rhea" id="RHEA:28807"/>
        <dbReference type="ChEBI" id="CHEBI:15377"/>
        <dbReference type="ChEBI" id="CHEBI:29985"/>
        <dbReference type="ChEBI" id="CHEBI:57925"/>
        <dbReference type="ChEBI" id="CHEBI:61694"/>
        <dbReference type="EC" id="3.4.19.13"/>
    </reaction>
</comment>
<feature type="binding site" evidence="6">
    <location>
        <begin position="384"/>
        <end position="386"/>
    </location>
    <ligand>
        <name>L-glutamate</name>
        <dbReference type="ChEBI" id="CHEBI:29985"/>
    </ligand>
</feature>
<dbReference type="Gene3D" id="1.10.246.130">
    <property type="match status" value="1"/>
</dbReference>
<dbReference type="Gene3D" id="3.60.20.40">
    <property type="match status" value="1"/>
</dbReference>
<feature type="chain" id="PRO_5030100189" description="Glutathione hydrolase proenzyme" evidence="9">
    <location>
        <begin position="24"/>
        <end position="560"/>
    </location>
</feature>
<evidence type="ECO:0000256" key="7">
    <source>
        <dbReference type="RuleBase" id="RU368036"/>
    </source>
</evidence>